<evidence type="ECO:0000313" key="2">
    <source>
        <dbReference type="EMBL" id="KUG15728.1"/>
    </source>
</evidence>
<dbReference type="AlphaFoldDB" id="A0A0W8F4B4"/>
<accession>A0A0W8F4B4</accession>
<sequence>MPDSSLEEYRKINAIIERDSTDATYKYALLRGTIEVCEQYQHLGRQEGEKIWFPLGLLVEKWIFFYYPLVAHDQYIPQKSGETPEGSSHLRMSFRPLLTTLADYYLRTGGGLSQFYNDYERGMIPGDIRETFLSLCRKIRDTITQMPMRHLGYSYAKSHYSVFGYKKSGGRIPSQATLDREFLIRNFGEYSLGRDLNTVFLYFGGFISGENTLLLKWAQFSSEKSGGRISVADAMEVLTMTPGTERDTWEAQRFYEHLWGRNEVVSCVWTGAPVASCAECHIDHMLPFSIWKNNELWNLMPATPDANGRKSDRIPAESLLETRKDAILHSWSQMMQYAPNVFEKEIRISLIGNQFDPSRWQEQAFDALKEKCRYLIEIRGYAAWEG</sequence>
<reference evidence="2" key="1">
    <citation type="journal article" date="2015" name="Proc. Natl. Acad. Sci. U.S.A.">
        <title>Networks of energetic and metabolic interactions define dynamics in microbial communities.</title>
        <authorList>
            <person name="Embree M."/>
            <person name="Liu J.K."/>
            <person name="Al-Bassam M.M."/>
            <person name="Zengler K."/>
        </authorList>
    </citation>
    <scope>NUCLEOTIDE SEQUENCE</scope>
</reference>
<organism evidence="2">
    <name type="scientific">hydrocarbon metagenome</name>
    <dbReference type="NCBI Taxonomy" id="938273"/>
    <lineage>
        <taxon>unclassified sequences</taxon>
        <taxon>metagenomes</taxon>
        <taxon>ecological metagenomes</taxon>
    </lineage>
</organism>
<evidence type="ECO:0000259" key="1">
    <source>
        <dbReference type="Pfam" id="PF13395"/>
    </source>
</evidence>
<dbReference type="Gene3D" id="1.10.30.50">
    <property type="match status" value="1"/>
</dbReference>
<dbReference type="Pfam" id="PF13395">
    <property type="entry name" value="HNH_4"/>
    <property type="match status" value="1"/>
</dbReference>
<dbReference type="EMBL" id="LNQE01001536">
    <property type="protein sequence ID" value="KUG15728.1"/>
    <property type="molecule type" value="Genomic_DNA"/>
</dbReference>
<gene>
    <name evidence="2" type="ORF">ASZ90_014595</name>
</gene>
<name>A0A0W8F4B4_9ZZZZ</name>
<proteinExistence type="predicted"/>
<dbReference type="InterPro" id="IPR003615">
    <property type="entry name" value="HNH_nuc"/>
</dbReference>
<protein>
    <recommendedName>
        <fullName evidence="1">HNH nuclease domain-containing protein</fullName>
    </recommendedName>
</protein>
<comment type="caution">
    <text evidence="2">The sequence shown here is derived from an EMBL/GenBank/DDBJ whole genome shotgun (WGS) entry which is preliminary data.</text>
</comment>
<feature type="domain" description="HNH nuclease" evidence="1">
    <location>
        <begin position="267"/>
        <end position="315"/>
    </location>
</feature>
<dbReference type="CDD" id="cd00085">
    <property type="entry name" value="HNHc"/>
    <property type="match status" value="1"/>
</dbReference>